<dbReference type="SUPFAM" id="SSF56059">
    <property type="entry name" value="Glutathione synthetase ATP-binding domain-like"/>
    <property type="match status" value="1"/>
</dbReference>
<accession>A0A0G0MQE9</accession>
<dbReference type="Gene3D" id="3.30.470.20">
    <property type="entry name" value="ATP-grasp fold, B domain"/>
    <property type="match status" value="1"/>
</dbReference>
<dbReference type="PANTHER" id="PTHR21621">
    <property type="entry name" value="RIBOSOMAL PROTEIN S6 MODIFICATION PROTEIN"/>
    <property type="match status" value="1"/>
</dbReference>
<dbReference type="GO" id="GO:0009432">
    <property type="term" value="P:SOS response"/>
    <property type="evidence" value="ECO:0007669"/>
    <property type="project" value="TreeGrafter"/>
</dbReference>
<sequence>MNYEGLGLTPMIFQQLIHKAYDLRVTVIGKKVFGCKIVSEKMDWRTAQSEPETLYTPFDLSDEITSKCLLMNQQLGLNFGAYDFAYSNDGKLVFLEINPNGQWGFVEDRTGLPLSKAMAEVLIGSL</sequence>
<dbReference type="GO" id="GO:0018169">
    <property type="term" value="F:ribosomal S6-glutamic acid ligase activity"/>
    <property type="evidence" value="ECO:0007669"/>
    <property type="project" value="TreeGrafter"/>
</dbReference>
<protein>
    <submittedName>
        <fullName evidence="1">RimK domain protein ATP-grasp</fullName>
    </submittedName>
</protein>
<dbReference type="STRING" id="1619100.UT34_C0001G0299"/>
<dbReference type="Proteomes" id="UP000034799">
    <property type="component" value="Unassembled WGS sequence"/>
</dbReference>
<evidence type="ECO:0000313" key="2">
    <source>
        <dbReference type="Proteomes" id="UP000034799"/>
    </source>
</evidence>
<reference evidence="1 2" key="1">
    <citation type="journal article" date="2015" name="Nature">
        <title>rRNA introns, odd ribosomes, and small enigmatic genomes across a large radiation of phyla.</title>
        <authorList>
            <person name="Brown C.T."/>
            <person name="Hug L.A."/>
            <person name="Thomas B.C."/>
            <person name="Sharon I."/>
            <person name="Castelle C.J."/>
            <person name="Singh A."/>
            <person name="Wilkins M.J."/>
            <person name="Williams K.H."/>
            <person name="Banfield J.F."/>
        </authorList>
    </citation>
    <scope>NUCLEOTIDE SEQUENCE [LARGE SCALE GENOMIC DNA]</scope>
</reference>
<dbReference type="PANTHER" id="PTHR21621:SF0">
    <property type="entry name" value="BETA-CITRYLGLUTAMATE SYNTHASE B-RELATED"/>
    <property type="match status" value="1"/>
</dbReference>
<gene>
    <name evidence="1" type="ORF">UT34_C0001G0299</name>
</gene>
<dbReference type="AlphaFoldDB" id="A0A0G0MQE9"/>
<organism evidence="1 2">
    <name type="scientific">candidate division WS6 bacterium GW2011_GWF2_39_15</name>
    <dbReference type="NCBI Taxonomy" id="1619100"/>
    <lineage>
        <taxon>Bacteria</taxon>
        <taxon>Candidatus Dojkabacteria</taxon>
    </lineage>
</organism>
<evidence type="ECO:0000313" key="1">
    <source>
        <dbReference type="EMBL" id="KKR06259.1"/>
    </source>
</evidence>
<dbReference type="GO" id="GO:0005737">
    <property type="term" value="C:cytoplasm"/>
    <property type="evidence" value="ECO:0007669"/>
    <property type="project" value="TreeGrafter"/>
</dbReference>
<comment type="caution">
    <text evidence="1">The sequence shown here is derived from an EMBL/GenBank/DDBJ whole genome shotgun (WGS) entry which is preliminary data.</text>
</comment>
<name>A0A0G0MQE9_9BACT</name>
<proteinExistence type="predicted"/>
<dbReference type="EMBL" id="LBWK01000001">
    <property type="protein sequence ID" value="KKR06259.1"/>
    <property type="molecule type" value="Genomic_DNA"/>
</dbReference>